<dbReference type="Proteomes" id="UP000266677">
    <property type="component" value="Unassembled WGS sequence"/>
</dbReference>
<sequence>MEDDPVAIDLNVDGALLLRELVGIDTYPLVLAVWPNILRRDDRDRVYAVVTEELTEVGILEDGRVHPVVEHWVRCLARPDIELAARIATAGPDGGLPSEVLRMSLVRNGDTHVLAVRSDDHVVIQSVFHEGRGLETLAAALAAALGSAPALTFEPLTVSTGQMHEFPEEQEERRRALMELGAHPRSALVLSRAFDEIHRRAEILMIEHQDGTDPQPDLCFSVFDTESGRFAVTPRIALDGETRVTYSPGDDAALRTGVEALVELLPGRSWFDTSRIR</sequence>
<comment type="similarity">
    <text evidence="2">Belongs to the EspG family.</text>
</comment>
<dbReference type="OrthoDB" id="4525561at2"/>
<evidence type="ECO:0000313" key="6">
    <source>
        <dbReference type="Proteomes" id="UP000266677"/>
    </source>
</evidence>
<reference evidence="5 6" key="1">
    <citation type="submission" date="2018-09" db="EMBL/GenBank/DDBJ databases">
        <title>YIM PH21274 draft genome.</title>
        <authorList>
            <person name="Miao C."/>
        </authorList>
    </citation>
    <scope>NUCLEOTIDE SEQUENCE [LARGE SCALE GENOMIC DNA]</scope>
    <source>
        <strain evidence="5 6">YIM PH 21724</strain>
    </source>
</reference>
<protein>
    <submittedName>
        <fullName evidence="5">ESX secretion-associated protein EspG</fullName>
    </submittedName>
</protein>
<evidence type="ECO:0000256" key="4">
    <source>
        <dbReference type="ARBA" id="ARBA00023186"/>
    </source>
</evidence>
<keyword evidence="6" id="KW-1185">Reference proteome</keyword>
<name>A0A3A4KG03_9NOCA</name>
<evidence type="ECO:0000256" key="1">
    <source>
        <dbReference type="ARBA" id="ARBA00004496"/>
    </source>
</evidence>
<dbReference type="EMBL" id="QZFU01000006">
    <property type="protein sequence ID" value="RJO79839.1"/>
    <property type="molecule type" value="Genomic_DNA"/>
</dbReference>
<comment type="caution">
    <text evidence="5">The sequence shown here is derived from an EMBL/GenBank/DDBJ whole genome shotgun (WGS) entry which is preliminary data.</text>
</comment>
<evidence type="ECO:0000256" key="3">
    <source>
        <dbReference type="ARBA" id="ARBA00022490"/>
    </source>
</evidence>
<organism evidence="5 6">
    <name type="scientific">Nocardia panacis</name>
    <dbReference type="NCBI Taxonomy" id="2340916"/>
    <lineage>
        <taxon>Bacteria</taxon>
        <taxon>Bacillati</taxon>
        <taxon>Actinomycetota</taxon>
        <taxon>Actinomycetes</taxon>
        <taxon>Mycobacteriales</taxon>
        <taxon>Nocardiaceae</taxon>
        <taxon>Nocardia</taxon>
    </lineage>
</organism>
<proteinExistence type="inferred from homology"/>
<accession>A0A3A4KG03</accession>
<keyword evidence="4" id="KW-0143">Chaperone</keyword>
<keyword evidence="3" id="KW-0963">Cytoplasm</keyword>
<evidence type="ECO:0000256" key="2">
    <source>
        <dbReference type="ARBA" id="ARBA00006411"/>
    </source>
</evidence>
<comment type="subcellular location">
    <subcellularLocation>
        <location evidence="1">Cytoplasm</location>
    </subcellularLocation>
</comment>
<dbReference type="AlphaFoldDB" id="A0A3A4KG03"/>
<dbReference type="RefSeq" id="WP_120036892.1">
    <property type="nucleotide sequence ID" value="NZ_QZFU01000006.1"/>
</dbReference>
<dbReference type="Pfam" id="PF14011">
    <property type="entry name" value="ESX-1_EspG"/>
    <property type="match status" value="1"/>
</dbReference>
<gene>
    <name evidence="5" type="ORF">D5S18_00765</name>
</gene>
<evidence type="ECO:0000313" key="5">
    <source>
        <dbReference type="EMBL" id="RJO79839.1"/>
    </source>
</evidence>
<dbReference type="InterPro" id="IPR025734">
    <property type="entry name" value="EspG"/>
</dbReference>